<organism evidence="16 17">
    <name type="scientific">Desulforapulum autotrophicum (strain ATCC 43914 / DSM 3382 / VKM B-1955 / HRM2)</name>
    <name type="common">Desulfobacterium autotrophicum</name>
    <dbReference type="NCBI Taxonomy" id="177437"/>
    <lineage>
        <taxon>Bacteria</taxon>
        <taxon>Pseudomonadati</taxon>
        <taxon>Thermodesulfobacteriota</taxon>
        <taxon>Desulfobacteria</taxon>
        <taxon>Desulfobacterales</taxon>
        <taxon>Desulfobacteraceae</taxon>
        <taxon>Desulforapulum</taxon>
    </lineage>
</organism>
<evidence type="ECO:0000256" key="12">
    <source>
        <dbReference type="ARBA" id="ARBA00023012"/>
    </source>
</evidence>
<dbReference type="InterPro" id="IPR033479">
    <property type="entry name" value="dCache_1"/>
</dbReference>
<dbReference type="PANTHER" id="PTHR43065:SF10">
    <property type="entry name" value="PEROXIDE STRESS-ACTIVATED HISTIDINE KINASE MAK3"/>
    <property type="match status" value="1"/>
</dbReference>
<comment type="subcellular location">
    <subcellularLocation>
        <location evidence="2">Cell membrane</location>
        <topology evidence="2">Multi-pass membrane protein</topology>
    </subcellularLocation>
</comment>
<dbReference type="Pfam" id="PF00512">
    <property type="entry name" value="HisKA"/>
    <property type="match status" value="1"/>
</dbReference>
<dbReference type="EC" id="2.7.13.3" evidence="3"/>
<dbReference type="Pfam" id="PF02743">
    <property type="entry name" value="dCache_1"/>
    <property type="match status" value="1"/>
</dbReference>
<protein>
    <recommendedName>
        <fullName evidence="3">histidine kinase</fullName>
        <ecNumber evidence="3">2.7.13.3</ecNumber>
    </recommendedName>
</protein>
<sequence>MNFERLRMLLIAAFMLVSLVPMAVLGYKMISQGETMIKEKSSVYLKGFAKRNAEAINGFMVERVNDMNVLSNIVCLFGLNVTMLQDHFEQMAEDYSPFIAFSGLDLSGRRVFTSLGSSFDCGSVDALEENSSPGPGTTLGKVTMMSTDQEEIPVLKICTSLNVRSREDCGHLCALVDFRPMGALLRKSNIEVTGEVYLVDEHGRFLSSSRFGAVALRDSISMAAIPGQAPHGIYETTDYREERVLQAYQKVDGFPWYVIADQDMAEILNRINALGREAVGYGLFTALIVFCLAFIISTLIVNILKSKYRYEKELEFQVIQKEKLASLGLLTSGLAHELNTPLANALLYTQIASEELNEAGCETEDIQARLSTVVEEIHQGSKIIRNLLDFSRHSTNDAQVADVNKTLTKLMGIAGPHCVSGKIDVQTVLEEKMPKARVDASTLQSILTNLVANAIEAMPQGGVLKLKTRHVKVLRIIKIEIADSGPGIPKEERAKVFTPFFTTKQRGKGTGLGLFVSHEMVRKLGGNIRVISSTGNESSTPGTVFTVELPTEQAE</sequence>
<feature type="domain" description="Histidine kinase" evidence="15">
    <location>
        <begin position="333"/>
        <end position="553"/>
    </location>
</feature>
<keyword evidence="17" id="KW-1185">Reference proteome</keyword>
<evidence type="ECO:0000256" key="7">
    <source>
        <dbReference type="ARBA" id="ARBA00022692"/>
    </source>
</evidence>
<evidence type="ECO:0000259" key="15">
    <source>
        <dbReference type="PROSITE" id="PS50109"/>
    </source>
</evidence>
<reference evidence="16 17" key="1">
    <citation type="journal article" date="2009" name="Environ. Microbiol.">
        <title>Genome sequence of Desulfobacterium autotrophicum HRM2, a marine sulfate reducer oxidizing organic carbon completely to carbon dioxide.</title>
        <authorList>
            <person name="Strittmatter A.W."/>
            <person name="Liesegang H."/>
            <person name="Rabus R."/>
            <person name="Decker I."/>
            <person name="Amann J."/>
            <person name="Andres S."/>
            <person name="Henne A."/>
            <person name="Fricke W.F."/>
            <person name="Martinez-Arias R."/>
            <person name="Bartels D."/>
            <person name="Goesmann A."/>
            <person name="Krause L."/>
            <person name="Puehler A."/>
            <person name="Klenk H.P."/>
            <person name="Richter M."/>
            <person name="Schuler M."/>
            <person name="Gloeckner F.O."/>
            <person name="Meyerdierks A."/>
            <person name="Gottschalk G."/>
            <person name="Amann R."/>
        </authorList>
    </citation>
    <scope>NUCLEOTIDE SEQUENCE [LARGE SCALE GENOMIC DNA]</scope>
    <source>
        <strain evidence="17">ATCC 43914 / DSM 3382 / HRM2</strain>
    </source>
</reference>
<evidence type="ECO:0000313" key="16">
    <source>
        <dbReference type="EMBL" id="ACN13689.1"/>
    </source>
</evidence>
<keyword evidence="8" id="KW-0547">Nucleotide-binding</keyword>
<comment type="catalytic activity">
    <reaction evidence="1">
        <text>ATP + protein L-histidine = ADP + protein N-phospho-L-histidine.</text>
        <dbReference type="EC" id="2.7.13.3"/>
    </reaction>
</comment>
<dbReference type="InterPro" id="IPR036097">
    <property type="entry name" value="HisK_dim/P_sf"/>
</dbReference>
<dbReference type="Gene3D" id="1.10.287.130">
    <property type="match status" value="1"/>
</dbReference>
<dbReference type="SUPFAM" id="SSF55874">
    <property type="entry name" value="ATPase domain of HSP90 chaperone/DNA topoisomerase II/histidine kinase"/>
    <property type="match status" value="1"/>
</dbReference>
<dbReference type="PANTHER" id="PTHR43065">
    <property type="entry name" value="SENSOR HISTIDINE KINASE"/>
    <property type="match status" value="1"/>
</dbReference>
<keyword evidence="13 14" id="KW-0472">Membrane</keyword>
<dbReference type="RefSeq" id="WP_012662938.1">
    <property type="nucleotide sequence ID" value="NC_012108.1"/>
</dbReference>
<dbReference type="KEGG" id="dat:HRM2_05750"/>
<dbReference type="eggNOG" id="COG4191">
    <property type="taxonomic scope" value="Bacteria"/>
</dbReference>
<dbReference type="STRING" id="177437.HRM2_05750"/>
<name>C0QIP9_DESAH</name>
<evidence type="ECO:0000256" key="3">
    <source>
        <dbReference type="ARBA" id="ARBA00012438"/>
    </source>
</evidence>
<dbReference type="GO" id="GO:0005886">
    <property type="term" value="C:plasma membrane"/>
    <property type="evidence" value="ECO:0007669"/>
    <property type="project" value="UniProtKB-SubCell"/>
</dbReference>
<dbReference type="InterPro" id="IPR003594">
    <property type="entry name" value="HATPase_dom"/>
</dbReference>
<evidence type="ECO:0000256" key="5">
    <source>
        <dbReference type="ARBA" id="ARBA00022553"/>
    </source>
</evidence>
<evidence type="ECO:0000256" key="9">
    <source>
        <dbReference type="ARBA" id="ARBA00022777"/>
    </source>
</evidence>
<evidence type="ECO:0000256" key="4">
    <source>
        <dbReference type="ARBA" id="ARBA00022475"/>
    </source>
</evidence>
<gene>
    <name evidence="16" type="ordered locus">HRM2_05750</name>
</gene>
<evidence type="ECO:0000256" key="11">
    <source>
        <dbReference type="ARBA" id="ARBA00022989"/>
    </source>
</evidence>
<keyword evidence="6 16" id="KW-0808">Transferase</keyword>
<dbReference type="EMBL" id="CP001087">
    <property type="protein sequence ID" value="ACN13689.1"/>
    <property type="molecule type" value="Genomic_DNA"/>
</dbReference>
<evidence type="ECO:0000313" key="17">
    <source>
        <dbReference type="Proteomes" id="UP000000442"/>
    </source>
</evidence>
<dbReference type="SMART" id="SM00387">
    <property type="entry name" value="HATPase_c"/>
    <property type="match status" value="1"/>
</dbReference>
<keyword evidence="11 14" id="KW-1133">Transmembrane helix</keyword>
<accession>C0QIP9</accession>
<keyword evidence="7 14" id="KW-0812">Transmembrane</keyword>
<evidence type="ECO:0000256" key="14">
    <source>
        <dbReference type="SAM" id="Phobius"/>
    </source>
</evidence>
<feature type="transmembrane region" description="Helical" evidence="14">
    <location>
        <begin position="278"/>
        <end position="304"/>
    </location>
</feature>
<dbReference type="InterPro" id="IPR003661">
    <property type="entry name" value="HisK_dim/P_dom"/>
</dbReference>
<dbReference type="PROSITE" id="PS50109">
    <property type="entry name" value="HIS_KIN"/>
    <property type="match status" value="1"/>
</dbReference>
<keyword evidence="10" id="KW-0067">ATP-binding</keyword>
<evidence type="ECO:0000256" key="10">
    <source>
        <dbReference type="ARBA" id="ARBA00022840"/>
    </source>
</evidence>
<evidence type="ECO:0000256" key="6">
    <source>
        <dbReference type="ARBA" id="ARBA00022679"/>
    </source>
</evidence>
<keyword evidence="5" id="KW-0597">Phosphoprotein</keyword>
<dbReference type="InterPro" id="IPR004358">
    <property type="entry name" value="Sig_transdc_His_kin-like_C"/>
</dbReference>
<dbReference type="AlphaFoldDB" id="C0QIP9"/>
<dbReference type="HOGENOM" id="CLU_023166_1_0_7"/>
<dbReference type="CDD" id="cd18774">
    <property type="entry name" value="PDC2_HK_sensor"/>
    <property type="match status" value="1"/>
</dbReference>
<dbReference type="SMART" id="SM00388">
    <property type="entry name" value="HisKA"/>
    <property type="match status" value="1"/>
</dbReference>
<evidence type="ECO:0000256" key="2">
    <source>
        <dbReference type="ARBA" id="ARBA00004651"/>
    </source>
</evidence>
<dbReference type="InterPro" id="IPR005467">
    <property type="entry name" value="His_kinase_dom"/>
</dbReference>
<keyword evidence="9" id="KW-0418">Kinase</keyword>
<evidence type="ECO:0000256" key="1">
    <source>
        <dbReference type="ARBA" id="ARBA00000085"/>
    </source>
</evidence>
<keyword evidence="12" id="KW-0902">Two-component regulatory system</keyword>
<dbReference type="InterPro" id="IPR036890">
    <property type="entry name" value="HATPase_C_sf"/>
</dbReference>
<dbReference type="SUPFAM" id="SSF47384">
    <property type="entry name" value="Homodimeric domain of signal transducing histidine kinase"/>
    <property type="match status" value="1"/>
</dbReference>
<dbReference type="Gene3D" id="3.30.450.20">
    <property type="entry name" value="PAS domain"/>
    <property type="match status" value="1"/>
</dbReference>
<evidence type="ECO:0000256" key="8">
    <source>
        <dbReference type="ARBA" id="ARBA00022741"/>
    </source>
</evidence>
<proteinExistence type="predicted"/>
<dbReference type="CDD" id="cd00082">
    <property type="entry name" value="HisKA"/>
    <property type="match status" value="1"/>
</dbReference>
<evidence type="ECO:0000256" key="13">
    <source>
        <dbReference type="ARBA" id="ARBA00023136"/>
    </source>
</evidence>
<dbReference type="Gene3D" id="3.30.565.10">
    <property type="entry name" value="Histidine kinase-like ATPase, C-terminal domain"/>
    <property type="match status" value="1"/>
</dbReference>
<dbReference type="GO" id="GO:0005524">
    <property type="term" value="F:ATP binding"/>
    <property type="evidence" value="ECO:0007669"/>
    <property type="project" value="UniProtKB-KW"/>
</dbReference>
<dbReference type="PRINTS" id="PR00344">
    <property type="entry name" value="BCTRLSENSOR"/>
</dbReference>
<keyword evidence="4" id="KW-1003">Cell membrane</keyword>
<dbReference type="GO" id="GO:0000155">
    <property type="term" value="F:phosphorelay sensor kinase activity"/>
    <property type="evidence" value="ECO:0007669"/>
    <property type="project" value="InterPro"/>
</dbReference>
<dbReference type="Proteomes" id="UP000000442">
    <property type="component" value="Chromosome"/>
</dbReference>
<dbReference type="Pfam" id="PF02518">
    <property type="entry name" value="HATPase_c"/>
    <property type="match status" value="1"/>
</dbReference>